<comment type="caution">
    <text evidence="3">The sequence shown here is derived from an EMBL/GenBank/DDBJ whole genome shotgun (WGS) entry which is preliminary data.</text>
</comment>
<evidence type="ECO:0008006" key="5">
    <source>
        <dbReference type="Google" id="ProtNLM"/>
    </source>
</evidence>
<keyword evidence="2" id="KW-0472">Membrane</keyword>
<feature type="compositionally biased region" description="Basic and acidic residues" evidence="1">
    <location>
        <begin position="11"/>
        <end position="31"/>
    </location>
</feature>
<dbReference type="PANTHER" id="PTHR23159:SF31">
    <property type="entry name" value="CENTROSOME-ASSOCIATED PROTEIN CEP250 ISOFORM X1"/>
    <property type="match status" value="1"/>
</dbReference>
<evidence type="ECO:0000256" key="1">
    <source>
        <dbReference type="SAM" id="MobiDB-lite"/>
    </source>
</evidence>
<feature type="region of interest" description="Disordered" evidence="1">
    <location>
        <begin position="223"/>
        <end position="254"/>
    </location>
</feature>
<feature type="region of interest" description="Disordered" evidence="1">
    <location>
        <begin position="1"/>
        <end position="31"/>
    </location>
</feature>
<dbReference type="PANTHER" id="PTHR23159">
    <property type="entry name" value="CENTROSOMAL PROTEIN 2"/>
    <property type="match status" value="1"/>
</dbReference>
<feature type="transmembrane region" description="Helical" evidence="2">
    <location>
        <begin position="264"/>
        <end position="284"/>
    </location>
</feature>
<evidence type="ECO:0000313" key="3">
    <source>
        <dbReference type="EMBL" id="CAK0867664.1"/>
    </source>
</evidence>
<name>A0ABN9V6Y7_9DINO</name>
<organism evidence="3 4">
    <name type="scientific">Prorocentrum cordatum</name>
    <dbReference type="NCBI Taxonomy" id="2364126"/>
    <lineage>
        <taxon>Eukaryota</taxon>
        <taxon>Sar</taxon>
        <taxon>Alveolata</taxon>
        <taxon>Dinophyceae</taxon>
        <taxon>Prorocentrales</taxon>
        <taxon>Prorocentraceae</taxon>
        <taxon>Prorocentrum</taxon>
    </lineage>
</organism>
<reference evidence="3" key="1">
    <citation type="submission" date="2023-10" db="EMBL/GenBank/DDBJ databases">
        <authorList>
            <person name="Chen Y."/>
            <person name="Shah S."/>
            <person name="Dougan E. K."/>
            <person name="Thang M."/>
            <person name="Chan C."/>
        </authorList>
    </citation>
    <scope>NUCLEOTIDE SEQUENCE [LARGE SCALE GENOMIC DNA]</scope>
</reference>
<sequence>MGGGASSGESPADKVNRLERNISQYERETNDKVNAAVQKLANQQRENEQLKKDLKRRIEETELMKSEMQQQMEELMGHMEDLMRHMQEQMRKAREDAEELKSQMQQETETLKGQMQEQMQEIETLKNQMQEQMHATLQHSKEERDEVAQRTNTLEKKMGDAVKKSGEDLKQLTQFLVAKKKAGDTLRTVGNGLATFLDTLYLVCYFPWWLVYKFLRGRSNNAVVPSGESEDEEAGAITEPRDDAAGHPRDVDSRGSANTIPIPVWWGGVANSVGVSLLVAVGSSNGQVDALMNNRVLLLALWPIMVLTCSAAGMATLDLAMGGQKVKTTICACFQLEDFNMVSDRCFFLAALVPAVAANLILYYFLRELTYSSECSRDITSNMAGVSYCFTDIANELEIGLEVCCRVSQEARFTFSTFLAFLSGNVSAGVFVARAAMGVEVKSQAKVTVPGQSDANGEDKEQATEASAEPADLGPRSAGQADARGSEAQLLS</sequence>
<feature type="compositionally biased region" description="Basic and acidic residues" evidence="1">
    <location>
        <begin position="239"/>
        <end position="253"/>
    </location>
</feature>
<keyword evidence="2" id="KW-0812">Transmembrane</keyword>
<keyword evidence="4" id="KW-1185">Reference proteome</keyword>
<evidence type="ECO:0000313" key="4">
    <source>
        <dbReference type="Proteomes" id="UP001189429"/>
    </source>
</evidence>
<dbReference type="Gene3D" id="1.20.5.1230">
    <property type="entry name" value="Apolipoprotein A-I"/>
    <property type="match status" value="1"/>
</dbReference>
<gene>
    <name evidence="3" type="ORF">PCOR1329_LOCUS54540</name>
</gene>
<feature type="region of interest" description="Disordered" evidence="1">
    <location>
        <begin position="446"/>
        <end position="492"/>
    </location>
</feature>
<protein>
    <recommendedName>
        <fullName evidence="5">G-protein coupled receptors family 1 profile domain-containing protein</fullName>
    </recommendedName>
</protein>
<accession>A0ABN9V6Y7</accession>
<feature type="transmembrane region" description="Helical" evidence="2">
    <location>
        <begin position="347"/>
        <end position="366"/>
    </location>
</feature>
<dbReference type="EMBL" id="CAUYUJ010016667">
    <property type="protein sequence ID" value="CAK0867664.1"/>
    <property type="molecule type" value="Genomic_DNA"/>
</dbReference>
<proteinExistence type="predicted"/>
<feature type="transmembrane region" description="Helical" evidence="2">
    <location>
        <begin position="296"/>
        <end position="317"/>
    </location>
</feature>
<dbReference type="Proteomes" id="UP001189429">
    <property type="component" value="Unassembled WGS sequence"/>
</dbReference>
<feature type="transmembrane region" description="Helical" evidence="2">
    <location>
        <begin position="189"/>
        <end position="210"/>
    </location>
</feature>
<evidence type="ECO:0000256" key="2">
    <source>
        <dbReference type="SAM" id="Phobius"/>
    </source>
</evidence>
<keyword evidence="2" id="KW-1133">Transmembrane helix</keyword>